<organism evidence="2 3">
    <name type="scientific">Adhaeribacter soli</name>
    <dbReference type="NCBI Taxonomy" id="2607655"/>
    <lineage>
        <taxon>Bacteria</taxon>
        <taxon>Pseudomonadati</taxon>
        <taxon>Bacteroidota</taxon>
        <taxon>Cytophagia</taxon>
        <taxon>Cytophagales</taxon>
        <taxon>Hymenobacteraceae</taxon>
        <taxon>Adhaeribacter</taxon>
    </lineage>
</organism>
<keyword evidence="2" id="KW-0378">Hydrolase</keyword>
<dbReference type="InterPro" id="IPR018550">
    <property type="entry name" value="Lipid-A_deacylase-rel"/>
</dbReference>
<dbReference type="AlphaFoldDB" id="A0A5N1IH47"/>
<feature type="chain" id="PRO_5025042780" evidence="1">
    <location>
        <begin position="19"/>
        <end position="361"/>
    </location>
</feature>
<protein>
    <submittedName>
        <fullName evidence="2">Acyloxyacyl hydrolase</fullName>
    </submittedName>
</protein>
<dbReference type="Pfam" id="PF09411">
    <property type="entry name" value="PagL"/>
    <property type="match status" value="1"/>
</dbReference>
<reference evidence="2 3" key="1">
    <citation type="submission" date="2019-09" db="EMBL/GenBank/DDBJ databases">
        <title>Genome sequence of Adhaeribacter sp. M2.</title>
        <authorList>
            <person name="Srinivasan S."/>
        </authorList>
    </citation>
    <scope>NUCLEOTIDE SEQUENCE [LARGE SCALE GENOMIC DNA]</scope>
    <source>
        <strain evidence="2 3">M2</strain>
    </source>
</reference>
<dbReference type="Proteomes" id="UP000326570">
    <property type="component" value="Unassembled WGS sequence"/>
</dbReference>
<proteinExistence type="predicted"/>
<evidence type="ECO:0000313" key="2">
    <source>
        <dbReference type="EMBL" id="KAA9324975.1"/>
    </source>
</evidence>
<evidence type="ECO:0000256" key="1">
    <source>
        <dbReference type="SAM" id="SignalP"/>
    </source>
</evidence>
<feature type="signal peptide" evidence="1">
    <location>
        <begin position="1"/>
        <end position="18"/>
    </location>
</feature>
<dbReference type="Gene3D" id="2.40.160.20">
    <property type="match status" value="1"/>
</dbReference>
<sequence length="361" mass="40770">MRFGLFLFLCFISCRSVAQTAGHVQPWLVGGYVHGGFIIAHSPHMRHLAVSHPAGFELNVQQQTTGKKYWHQLYKFPKVGYSFAYFDYHNPALGQSYAVSTYINKALLRTKKSELNYRLGLGIAYLTAGYDQETNHKNSVASSALNAALQTRFEYDYRILPKVSLLVGLGLNHYSNGATKKPNLGINVPTFSLGANFHTVGAFETKEQALPEWNRELFYTISTTAGWRQIGPSDTRKYLVQSLSLAFGKPLNRKSNFILGAEGFLDRSLKIQQQTDTTLTGKPFPDTKKIGLFIGHELVFGDLALEKQVGYYVYRPYKSATAYYERLGLKYHFTPRVFGAVDLKIHGFAADVLEWRVGYRF</sequence>
<keyword evidence="1" id="KW-0732">Signal</keyword>
<dbReference type="GO" id="GO:0016787">
    <property type="term" value="F:hydrolase activity"/>
    <property type="evidence" value="ECO:0007669"/>
    <property type="project" value="UniProtKB-KW"/>
</dbReference>
<dbReference type="EMBL" id="VTWT01000014">
    <property type="protein sequence ID" value="KAA9324975.1"/>
    <property type="molecule type" value="Genomic_DNA"/>
</dbReference>
<evidence type="ECO:0000313" key="3">
    <source>
        <dbReference type="Proteomes" id="UP000326570"/>
    </source>
</evidence>
<accession>A0A5N1IH47</accession>
<dbReference type="RefSeq" id="WP_150906003.1">
    <property type="nucleotide sequence ID" value="NZ_VTWT01000014.1"/>
</dbReference>
<name>A0A5N1IH47_9BACT</name>
<comment type="caution">
    <text evidence="2">The sequence shown here is derived from an EMBL/GenBank/DDBJ whole genome shotgun (WGS) entry which is preliminary data.</text>
</comment>
<gene>
    <name evidence="2" type="ORF">F0P94_18870</name>
</gene>
<keyword evidence="3" id="KW-1185">Reference proteome</keyword>